<dbReference type="EMBL" id="GBRH01160672">
    <property type="protein sequence ID" value="JAE37224.1"/>
    <property type="molecule type" value="Transcribed_RNA"/>
</dbReference>
<reference evidence="2" key="2">
    <citation type="journal article" date="2015" name="Data Brief">
        <title>Shoot transcriptome of the giant reed, Arundo donax.</title>
        <authorList>
            <person name="Barrero R.A."/>
            <person name="Guerrero F.D."/>
            <person name="Moolhuijzen P."/>
            <person name="Goolsby J.A."/>
            <person name="Tidwell J."/>
            <person name="Bellgard S.E."/>
            <person name="Bellgard M.I."/>
        </authorList>
    </citation>
    <scope>NUCLEOTIDE SEQUENCE</scope>
    <source>
        <tissue evidence="2">Shoot tissue taken approximately 20 cm above the soil surface</tissue>
    </source>
</reference>
<keyword evidence="1" id="KW-0812">Transmembrane</keyword>
<feature type="transmembrane region" description="Helical" evidence="1">
    <location>
        <begin position="20"/>
        <end position="44"/>
    </location>
</feature>
<organism evidence="2">
    <name type="scientific">Arundo donax</name>
    <name type="common">Giant reed</name>
    <name type="synonym">Donax arundinaceus</name>
    <dbReference type="NCBI Taxonomy" id="35708"/>
    <lineage>
        <taxon>Eukaryota</taxon>
        <taxon>Viridiplantae</taxon>
        <taxon>Streptophyta</taxon>
        <taxon>Embryophyta</taxon>
        <taxon>Tracheophyta</taxon>
        <taxon>Spermatophyta</taxon>
        <taxon>Magnoliopsida</taxon>
        <taxon>Liliopsida</taxon>
        <taxon>Poales</taxon>
        <taxon>Poaceae</taxon>
        <taxon>PACMAD clade</taxon>
        <taxon>Arundinoideae</taxon>
        <taxon>Arundineae</taxon>
        <taxon>Arundo</taxon>
    </lineage>
</organism>
<proteinExistence type="predicted"/>
<protein>
    <submittedName>
        <fullName evidence="2">Uncharacterized protein</fullName>
    </submittedName>
</protein>
<dbReference type="AlphaFoldDB" id="A0A0A9HN07"/>
<evidence type="ECO:0000313" key="2">
    <source>
        <dbReference type="EMBL" id="JAE37224.1"/>
    </source>
</evidence>
<sequence>MPSSLLWSCSFSEIERGNAYAFIILPLILMASGALFQSACICFLGDVSKPNVTGYKLQFC</sequence>
<keyword evidence="1" id="KW-0472">Membrane</keyword>
<name>A0A0A9HN07_ARUDO</name>
<reference evidence="2" key="1">
    <citation type="submission" date="2014-09" db="EMBL/GenBank/DDBJ databases">
        <authorList>
            <person name="Magalhaes I.L.F."/>
            <person name="Oliveira U."/>
            <person name="Santos F.R."/>
            <person name="Vidigal T.H.D.A."/>
            <person name="Brescovit A.D."/>
            <person name="Santos A.J."/>
        </authorList>
    </citation>
    <scope>NUCLEOTIDE SEQUENCE</scope>
    <source>
        <tissue evidence="2">Shoot tissue taken approximately 20 cm above the soil surface</tissue>
    </source>
</reference>
<accession>A0A0A9HN07</accession>
<keyword evidence="1" id="KW-1133">Transmembrane helix</keyword>
<evidence type="ECO:0000256" key="1">
    <source>
        <dbReference type="SAM" id="Phobius"/>
    </source>
</evidence>